<evidence type="ECO:0000256" key="2">
    <source>
        <dbReference type="ARBA" id="ARBA00023015"/>
    </source>
</evidence>
<evidence type="ECO:0000256" key="4">
    <source>
        <dbReference type="ARBA" id="ARBA00023163"/>
    </source>
</evidence>
<name>A0A7W3QR06_ACTNM</name>
<dbReference type="InterPro" id="IPR004111">
    <property type="entry name" value="Repressor_TetR_C"/>
</dbReference>
<organism evidence="8 9">
    <name type="scientific">Actinomadura namibiensis</name>
    <dbReference type="NCBI Taxonomy" id="182080"/>
    <lineage>
        <taxon>Bacteria</taxon>
        <taxon>Bacillati</taxon>
        <taxon>Actinomycetota</taxon>
        <taxon>Actinomycetes</taxon>
        <taxon>Streptosporangiales</taxon>
        <taxon>Thermomonosporaceae</taxon>
        <taxon>Actinomadura</taxon>
    </lineage>
</organism>
<dbReference type="InterPro" id="IPR036271">
    <property type="entry name" value="Tet_transcr_reg_TetR-rel_C_sf"/>
</dbReference>
<feature type="DNA-binding region" description="H-T-H motif" evidence="5">
    <location>
        <begin position="47"/>
        <end position="66"/>
    </location>
</feature>
<evidence type="ECO:0000256" key="6">
    <source>
        <dbReference type="SAM" id="MobiDB-lite"/>
    </source>
</evidence>
<dbReference type="Proteomes" id="UP000572680">
    <property type="component" value="Unassembled WGS sequence"/>
</dbReference>
<dbReference type="InterPro" id="IPR009057">
    <property type="entry name" value="Homeodomain-like_sf"/>
</dbReference>
<protein>
    <submittedName>
        <fullName evidence="8">AcrR family transcriptional regulator</fullName>
    </submittedName>
</protein>
<sequence>MAASDQAFPSVWTRPPRRRRDRPALTRDQIVAEAVRLLDEEGLEALTMRRLAARLGAAANALYWHVTNKSELIELVVDEIYGEMRLPDTGDPADWRATVTELAHSAREAILRHPWTSGLLGEVGMAYLGPNLTHLFDRALTVLRSADFPLLAADRALNAVFSFVIGAATVEAATLNKVRQGGLTEDEWLRSVRPALEESTRDHPQMRELYVALAGSEPERTRREQFDYGLQRMLDGIESQLPEHP</sequence>
<dbReference type="PANTHER" id="PTHR30055">
    <property type="entry name" value="HTH-TYPE TRANSCRIPTIONAL REGULATOR RUTR"/>
    <property type="match status" value="1"/>
</dbReference>
<dbReference type="InterPro" id="IPR003012">
    <property type="entry name" value="Tet_transcr_reg_TetR"/>
</dbReference>
<gene>
    <name evidence="8" type="ORF">HNR61_007809</name>
</gene>
<keyword evidence="2" id="KW-0805">Transcription regulation</keyword>
<dbReference type="PRINTS" id="PR00400">
    <property type="entry name" value="TETREPRESSOR"/>
</dbReference>
<dbReference type="Gene3D" id="1.10.357.10">
    <property type="entry name" value="Tetracycline Repressor, domain 2"/>
    <property type="match status" value="1"/>
</dbReference>
<dbReference type="EMBL" id="JACJIA010000014">
    <property type="protein sequence ID" value="MBA8956127.1"/>
    <property type="molecule type" value="Genomic_DNA"/>
</dbReference>
<evidence type="ECO:0000313" key="8">
    <source>
        <dbReference type="EMBL" id="MBA8956127.1"/>
    </source>
</evidence>
<keyword evidence="3 5" id="KW-0238">DNA-binding</keyword>
<dbReference type="PRINTS" id="PR00455">
    <property type="entry name" value="HTHTETR"/>
</dbReference>
<evidence type="ECO:0000313" key="9">
    <source>
        <dbReference type="Proteomes" id="UP000572680"/>
    </source>
</evidence>
<dbReference type="PANTHER" id="PTHR30055:SF151">
    <property type="entry name" value="TRANSCRIPTIONAL REGULATORY PROTEIN"/>
    <property type="match status" value="1"/>
</dbReference>
<keyword evidence="4" id="KW-0804">Transcription</keyword>
<evidence type="ECO:0000256" key="5">
    <source>
        <dbReference type="PROSITE-ProRule" id="PRU00335"/>
    </source>
</evidence>
<dbReference type="GO" id="GO:0046677">
    <property type="term" value="P:response to antibiotic"/>
    <property type="evidence" value="ECO:0007669"/>
    <property type="project" value="InterPro"/>
</dbReference>
<evidence type="ECO:0000256" key="3">
    <source>
        <dbReference type="ARBA" id="ARBA00023125"/>
    </source>
</evidence>
<keyword evidence="1" id="KW-0678">Repressor</keyword>
<evidence type="ECO:0000256" key="1">
    <source>
        <dbReference type="ARBA" id="ARBA00022491"/>
    </source>
</evidence>
<dbReference type="PROSITE" id="PS50977">
    <property type="entry name" value="HTH_TETR_2"/>
    <property type="match status" value="1"/>
</dbReference>
<dbReference type="Pfam" id="PF00440">
    <property type="entry name" value="TetR_N"/>
    <property type="match status" value="1"/>
</dbReference>
<dbReference type="Pfam" id="PF02909">
    <property type="entry name" value="TetR_C_1"/>
    <property type="match status" value="1"/>
</dbReference>
<dbReference type="AlphaFoldDB" id="A0A7W3QR06"/>
<dbReference type="SUPFAM" id="SSF46689">
    <property type="entry name" value="Homeodomain-like"/>
    <property type="match status" value="1"/>
</dbReference>
<proteinExistence type="predicted"/>
<dbReference type="GO" id="GO:0003700">
    <property type="term" value="F:DNA-binding transcription factor activity"/>
    <property type="evidence" value="ECO:0007669"/>
    <property type="project" value="TreeGrafter"/>
</dbReference>
<keyword evidence="9" id="KW-1185">Reference proteome</keyword>
<feature type="domain" description="HTH tetR-type" evidence="7">
    <location>
        <begin position="24"/>
        <end position="84"/>
    </location>
</feature>
<dbReference type="GO" id="GO:0000976">
    <property type="term" value="F:transcription cis-regulatory region binding"/>
    <property type="evidence" value="ECO:0007669"/>
    <property type="project" value="TreeGrafter"/>
</dbReference>
<dbReference type="RefSeq" id="WP_182848071.1">
    <property type="nucleotide sequence ID" value="NZ_BAAALP010000007.1"/>
</dbReference>
<comment type="caution">
    <text evidence="8">The sequence shown here is derived from an EMBL/GenBank/DDBJ whole genome shotgun (WGS) entry which is preliminary data.</text>
</comment>
<dbReference type="InterPro" id="IPR001647">
    <property type="entry name" value="HTH_TetR"/>
</dbReference>
<feature type="region of interest" description="Disordered" evidence="6">
    <location>
        <begin position="1"/>
        <end position="23"/>
    </location>
</feature>
<accession>A0A7W3QR06</accession>
<reference evidence="8 9" key="1">
    <citation type="submission" date="2020-08" db="EMBL/GenBank/DDBJ databases">
        <title>Genomic Encyclopedia of Type Strains, Phase IV (KMG-IV): sequencing the most valuable type-strain genomes for metagenomic binning, comparative biology and taxonomic classification.</title>
        <authorList>
            <person name="Goeker M."/>
        </authorList>
    </citation>
    <scope>NUCLEOTIDE SEQUENCE [LARGE SCALE GENOMIC DNA]</scope>
    <source>
        <strain evidence="8 9">DSM 44197</strain>
    </source>
</reference>
<dbReference type="InterPro" id="IPR050109">
    <property type="entry name" value="HTH-type_TetR-like_transc_reg"/>
</dbReference>
<dbReference type="SUPFAM" id="SSF48498">
    <property type="entry name" value="Tetracyclin repressor-like, C-terminal domain"/>
    <property type="match status" value="1"/>
</dbReference>
<dbReference type="Gene3D" id="1.10.10.60">
    <property type="entry name" value="Homeodomain-like"/>
    <property type="match status" value="1"/>
</dbReference>
<dbReference type="GO" id="GO:0045892">
    <property type="term" value="P:negative regulation of DNA-templated transcription"/>
    <property type="evidence" value="ECO:0007669"/>
    <property type="project" value="InterPro"/>
</dbReference>
<evidence type="ECO:0000259" key="7">
    <source>
        <dbReference type="PROSITE" id="PS50977"/>
    </source>
</evidence>